<sequence length="159" mass="17748">MPSQDLCQVSNQSRSNLDRHWVPTPMERPREAVVNLVTGPGKKNTIIEILQVESQWADRYKIPEGPMAGHGDGMARAWFLPEGKVEGTVWYHPQLDQGIFAGQANGGYKRAYAKVEDRGAENPLERAMKRLRRSPSNKVNIIDLTIQAAPELDLSDAEA</sequence>
<evidence type="ECO:0000313" key="2">
    <source>
        <dbReference type="Proteomes" id="UP000030653"/>
    </source>
</evidence>
<organism evidence="1 2">
    <name type="scientific">Dacryopinax primogenitus (strain DJM 731)</name>
    <name type="common">Brown rot fungus</name>
    <dbReference type="NCBI Taxonomy" id="1858805"/>
    <lineage>
        <taxon>Eukaryota</taxon>
        <taxon>Fungi</taxon>
        <taxon>Dikarya</taxon>
        <taxon>Basidiomycota</taxon>
        <taxon>Agaricomycotina</taxon>
        <taxon>Dacrymycetes</taxon>
        <taxon>Dacrymycetales</taxon>
        <taxon>Dacrymycetaceae</taxon>
        <taxon>Dacryopinax</taxon>
    </lineage>
</organism>
<dbReference type="EMBL" id="JH795863">
    <property type="protein sequence ID" value="EJU01718.1"/>
    <property type="molecule type" value="Genomic_DNA"/>
</dbReference>
<proteinExistence type="predicted"/>
<keyword evidence="2" id="KW-1185">Reference proteome</keyword>
<reference evidence="1 2" key="1">
    <citation type="journal article" date="2012" name="Science">
        <title>The Paleozoic origin of enzymatic lignin decomposition reconstructed from 31 fungal genomes.</title>
        <authorList>
            <person name="Floudas D."/>
            <person name="Binder M."/>
            <person name="Riley R."/>
            <person name="Barry K."/>
            <person name="Blanchette R.A."/>
            <person name="Henrissat B."/>
            <person name="Martinez A.T."/>
            <person name="Otillar R."/>
            <person name="Spatafora J.W."/>
            <person name="Yadav J.S."/>
            <person name="Aerts A."/>
            <person name="Benoit I."/>
            <person name="Boyd A."/>
            <person name="Carlson A."/>
            <person name="Copeland A."/>
            <person name="Coutinho P.M."/>
            <person name="de Vries R.P."/>
            <person name="Ferreira P."/>
            <person name="Findley K."/>
            <person name="Foster B."/>
            <person name="Gaskell J."/>
            <person name="Glotzer D."/>
            <person name="Gorecki P."/>
            <person name="Heitman J."/>
            <person name="Hesse C."/>
            <person name="Hori C."/>
            <person name="Igarashi K."/>
            <person name="Jurgens J.A."/>
            <person name="Kallen N."/>
            <person name="Kersten P."/>
            <person name="Kohler A."/>
            <person name="Kuees U."/>
            <person name="Kumar T.K.A."/>
            <person name="Kuo A."/>
            <person name="LaButti K."/>
            <person name="Larrondo L.F."/>
            <person name="Lindquist E."/>
            <person name="Ling A."/>
            <person name="Lombard V."/>
            <person name="Lucas S."/>
            <person name="Lundell T."/>
            <person name="Martin R."/>
            <person name="McLaughlin D.J."/>
            <person name="Morgenstern I."/>
            <person name="Morin E."/>
            <person name="Murat C."/>
            <person name="Nagy L.G."/>
            <person name="Nolan M."/>
            <person name="Ohm R.A."/>
            <person name="Patyshakuliyeva A."/>
            <person name="Rokas A."/>
            <person name="Ruiz-Duenas F.J."/>
            <person name="Sabat G."/>
            <person name="Salamov A."/>
            <person name="Samejima M."/>
            <person name="Schmutz J."/>
            <person name="Slot J.C."/>
            <person name="St John F."/>
            <person name="Stenlid J."/>
            <person name="Sun H."/>
            <person name="Sun S."/>
            <person name="Syed K."/>
            <person name="Tsang A."/>
            <person name="Wiebenga A."/>
            <person name="Young D."/>
            <person name="Pisabarro A."/>
            <person name="Eastwood D.C."/>
            <person name="Martin F."/>
            <person name="Cullen D."/>
            <person name="Grigoriev I.V."/>
            <person name="Hibbett D.S."/>
        </authorList>
    </citation>
    <scope>NUCLEOTIDE SEQUENCE [LARGE SCALE GENOMIC DNA]</scope>
    <source>
        <strain evidence="1 2">DJM-731 SS1</strain>
    </source>
</reference>
<dbReference type="GeneID" id="63683536"/>
<dbReference type="RefSeq" id="XP_040628615.1">
    <property type="nucleotide sequence ID" value="XM_040768474.1"/>
</dbReference>
<gene>
    <name evidence="1" type="ORF">DACRYDRAFT_107460</name>
</gene>
<dbReference type="AlphaFoldDB" id="M5GCE8"/>
<dbReference type="OrthoDB" id="10660360at2759"/>
<dbReference type="HOGENOM" id="CLU_1660698_0_0_1"/>
<name>M5GCE8_DACPD</name>
<dbReference type="Proteomes" id="UP000030653">
    <property type="component" value="Unassembled WGS sequence"/>
</dbReference>
<evidence type="ECO:0000313" key="1">
    <source>
        <dbReference type="EMBL" id="EJU01718.1"/>
    </source>
</evidence>
<protein>
    <submittedName>
        <fullName evidence="1">Uncharacterized protein</fullName>
    </submittedName>
</protein>
<accession>M5GCE8</accession>